<gene>
    <name evidence="1" type="ORF">BME96_12570</name>
</gene>
<dbReference type="EMBL" id="CP017962">
    <property type="protein sequence ID" value="APC48974.1"/>
    <property type="molecule type" value="Genomic_DNA"/>
</dbReference>
<evidence type="ECO:0000313" key="1">
    <source>
        <dbReference type="EMBL" id="APC48974.1"/>
    </source>
</evidence>
<accession>A0AAC9J3R2</accession>
<name>A0AAC9J3R2_VIRHA</name>
<protein>
    <submittedName>
        <fullName evidence="1">Uncharacterized protein</fullName>
    </submittedName>
</protein>
<dbReference type="Proteomes" id="UP000182945">
    <property type="component" value="Chromosome"/>
</dbReference>
<dbReference type="AlphaFoldDB" id="A0AAC9J3R2"/>
<organism evidence="1 2">
    <name type="scientific">Virgibacillus halodenitrificans</name>
    <name type="common">Bacillus halodenitrificans</name>
    <dbReference type="NCBI Taxonomy" id="1482"/>
    <lineage>
        <taxon>Bacteria</taxon>
        <taxon>Bacillati</taxon>
        <taxon>Bacillota</taxon>
        <taxon>Bacilli</taxon>
        <taxon>Bacillales</taxon>
        <taxon>Bacillaceae</taxon>
        <taxon>Virgibacillus</taxon>
    </lineage>
</organism>
<evidence type="ECO:0000313" key="2">
    <source>
        <dbReference type="Proteomes" id="UP000182945"/>
    </source>
</evidence>
<dbReference type="KEGG" id="vhl:BME96_12570"/>
<reference evidence="1 2" key="1">
    <citation type="submission" date="2016-11" db="EMBL/GenBank/DDBJ databases">
        <title>Complete genome sequencing of Virgibacillus halodenitrificans PDB-F2.</title>
        <authorList>
            <person name="Sun Z."/>
            <person name="Zhou Y."/>
            <person name="Li H."/>
        </authorList>
    </citation>
    <scope>NUCLEOTIDE SEQUENCE [LARGE SCALE GENOMIC DNA]</scope>
    <source>
        <strain evidence="1 2">PDB-F2</strain>
    </source>
</reference>
<proteinExistence type="predicted"/>
<sequence>MKNITVAAFTKGGGQESIVLPGELLIDLADNIKKNGSETVHLSSGKSFEVTGLLITGKEFHKEGRIIVSEGLEVKQ</sequence>